<dbReference type="Pfam" id="PF20887">
    <property type="entry name" value="PWP3A-B_N"/>
    <property type="match status" value="1"/>
</dbReference>
<dbReference type="Pfam" id="PF20884">
    <property type="entry name" value="MUM1-like_PWWP"/>
    <property type="match status" value="1"/>
</dbReference>
<dbReference type="Gene3D" id="2.30.30.140">
    <property type="match status" value="1"/>
</dbReference>
<feature type="domain" description="MUM1-like PWWP" evidence="3">
    <location>
        <begin position="440"/>
        <end position="522"/>
    </location>
</feature>
<feature type="compositionally biased region" description="Polar residues" evidence="2">
    <location>
        <begin position="403"/>
        <end position="414"/>
    </location>
</feature>
<accession>A0AAV7LFR9</accession>
<keyword evidence="7" id="KW-1185">Reference proteome</keyword>
<feature type="compositionally biased region" description="Polar residues" evidence="2">
    <location>
        <begin position="111"/>
        <end position="135"/>
    </location>
</feature>
<comment type="caution">
    <text evidence="6">The sequence shown here is derived from an EMBL/GenBank/DDBJ whole genome shotgun (WGS) entry which is preliminary data.</text>
</comment>
<dbReference type="PANTHER" id="PTHR31333">
    <property type="entry name" value="PWWP DOMAIN-CONTAINING DNA REPAIR FACTOR 3 FAMILY MEMBER"/>
    <property type="match status" value="1"/>
</dbReference>
<dbReference type="CDD" id="cd06080">
    <property type="entry name" value="PWWP_MUM1-like"/>
    <property type="match status" value="1"/>
</dbReference>
<sequence length="749" mass="83911">MAGHVLCSWKSRLWPAEILTKSGASRKKPILHGPSEFLEVELLGLNKQIRVRRRDTFPLEKTKIEALASELDERSKQPLEEITYRKALRIALESLNKNLKRPRSSFDKETSPTASPNVSQAKLSRSVTLSNSATDTIRKVVGTGTRSEGTSEKQSSPNLSSSSTKAMVKLKDKAPVMGETNASSRRDSEARREDATTTPKSRKPALRVAKERRSAPIPTDQAPSPGKEKKPKTPKKCLRSSLQSDGLGTGAHNVSLQNIPVSGFRHSIPPTPLKNGSCISSHTRQKSGNLRANDKHLQETDQHTLSMSQVLIEAQNSSSMDCLTGDLGDSLVACAQGLEHNRCQSCPEPFSSSNSQTKSTVSSSRENRRYGSNTLCKPTTYQLPDFEVDEKDVMSSDLSVEFSSPEYQSHTSSLVHGEADDDDDEELPSVLLQQEPCSIESGVLVWCKYYKYPYWPGVVNYVRRKVKKASVLFVEESLADPTKKTKKGVSVSLRALKHFDCEEKQDLTEKARLEYGRAIDWCIALIADYRIRLGCGSFSGSFTEYCAAEISYPVRREVQEGPFRLTFPSLETDTDDSQLELTPSRSHLIRKCLPDRTRAARDKANEKLVEYIVKAKKTEKHLLSVLKGERKSRWLHEFLHPSRYLTCVETYLEDEDQLEVVVDYLHTVCDQMSSIVQTLMNGDMIRFILDVLLPEAVIYAISAVDKIDYKKAEEKYMKGPSVSQREREIFEEQILEKKMQDAAAAGDAC</sequence>
<comment type="similarity">
    <text evidence="1">Belongs to the PWWP3A family.</text>
</comment>
<proteinExistence type="inferred from homology"/>
<feature type="region of interest" description="Disordered" evidence="2">
    <location>
        <begin position="100"/>
        <end position="249"/>
    </location>
</feature>
<feature type="domain" description="PWWP" evidence="4">
    <location>
        <begin position="594"/>
        <end position="734"/>
    </location>
</feature>
<evidence type="ECO:0000259" key="5">
    <source>
        <dbReference type="Pfam" id="PF20887"/>
    </source>
</evidence>
<feature type="compositionally biased region" description="Polar residues" evidence="2">
    <location>
        <begin position="144"/>
        <end position="165"/>
    </location>
</feature>
<feature type="region of interest" description="Disordered" evidence="2">
    <location>
        <begin position="345"/>
        <end position="376"/>
    </location>
</feature>
<dbReference type="InterPro" id="IPR048765">
    <property type="entry name" value="PWP3A_3B_4_N"/>
</dbReference>
<dbReference type="PANTHER" id="PTHR31333:SF6">
    <property type="entry name" value="MUM1 LIKE 1"/>
    <property type="match status" value="1"/>
</dbReference>
<dbReference type="Proteomes" id="UP001066276">
    <property type="component" value="Chromosome 12"/>
</dbReference>
<dbReference type="Gene3D" id="6.10.300.20">
    <property type="match status" value="1"/>
</dbReference>
<feature type="compositionally biased region" description="Basic and acidic residues" evidence="2">
    <location>
        <begin position="184"/>
        <end position="195"/>
    </location>
</feature>
<dbReference type="Pfam" id="PF20886">
    <property type="entry name" value="PWP3A-B_C"/>
    <property type="match status" value="1"/>
</dbReference>
<evidence type="ECO:0000259" key="3">
    <source>
        <dbReference type="Pfam" id="PF20884"/>
    </source>
</evidence>
<feature type="compositionally biased region" description="Polar residues" evidence="2">
    <location>
        <begin position="240"/>
        <end position="249"/>
    </location>
</feature>
<protein>
    <submittedName>
        <fullName evidence="6">Uncharacterized protein</fullName>
    </submittedName>
</protein>
<evidence type="ECO:0000256" key="1">
    <source>
        <dbReference type="ARBA" id="ARBA00008188"/>
    </source>
</evidence>
<organism evidence="6 7">
    <name type="scientific">Pleurodeles waltl</name>
    <name type="common">Iberian ribbed newt</name>
    <dbReference type="NCBI Taxonomy" id="8319"/>
    <lineage>
        <taxon>Eukaryota</taxon>
        <taxon>Metazoa</taxon>
        <taxon>Chordata</taxon>
        <taxon>Craniata</taxon>
        <taxon>Vertebrata</taxon>
        <taxon>Euteleostomi</taxon>
        <taxon>Amphibia</taxon>
        <taxon>Batrachia</taxon>
        <taxon>Caudata</taxon>
        <taxon>Salamandroidea</taxon>
        <taxon>Salamandridae</taxon>
        <taxon>Pleurodelinae</taxon>
        <taxon>Pleurodeles</taxon>
    </lineage>
</organism>
<evidence type="ECO:0000259" key="4">
    <source>
        <dbReference type="Pfam" id="PF20886"/>
    </source>
</evidence>
<dbReference type="EMBL" id="JANPWB010000016">
    <property type="protein sequence ID" value="KAJ1086450.1"/>
    <property type="molecule type" value="Genomic_DNA"/>
</dbReference>
<gene>
    <name evidence="6" type="ORF">NDU88_006568</name>
</gene>
<dbReference type="SUPFAM" id="SSF63748">
    <property type="entry name" value="Tudor/PWWP/MBT"/>
    <property type="match status" value="1"/>
</dbReference>
<evidence type="ECO:0000256" key="2">
    <source>
        <dbReference type="SAM" id="MobiDB-lite"/>
    </source>
</evidence>
<feature type="compositionally biased region" description="Basic residues" evidence="2">
    <location>
        <begin position="229"/>
        <end position="238"/>
    </location>
</feature>
<dbReference type="AlphaFoldDB" id="A0AAV7LFR9"/>
<dbReference type="InterPro" id="IPR035504">
    <property type="entry name" value="MUM1-like_PWWP"/>
</dbReference>
<reference evidence="6" key="1">
    <citation type="journal article" date="2022" name="bioRxiv">
        <title>Sequencing and chromosome-scale assembly of the giantPleurodeles waltlgenome.</title>
        <authorList>
            <person name="Brown T."/>
            <person name="Elewa A."/>
            <person name="Iarovenko S."/>
            <person name="Subramanian E."/>
            <person name="Araus A.J."/>
            <person name="Petzold A."/>
            <person name="Susuki M."/>
            <person name="Suzuki K.-i.T."/>
            <person name="Hayashi T."/>
            <person name="Toyoda A."/>
            <person name="Oliveira C."/>
            <person name="Osipova E."/>
            <person name="Leigh N.D."/>
            <person name="Simon A."/>
            <person name="Yun M.H."/>
        </authorList>
    </citation>
    <scope>NUCLEOTIDE SEQUENCE</scope>
    <source>
        <strain evidence="6">20211129_DDA</strain>
        <tissue evidence="6">Liver</tissue>
    </source>
</reference>
<feature type="domain" description="PWWP" evidence="5">
    <location>
        <begin position="5"/>
        <end position="97"/>
    </location>
</feature>
<evidence type="ECO:0000313" key="7">
    <source>
        <dbReference type="Proteomes" id="UP001066276"/>
    </source>
</evidence>
<dbReference type="InterPro" id="IPR048795">
    <property type="entry name" value="PWP3A_3B_4_C"/>
</dbReference>
<evidence type="ECO:0000313" key="6">
    <source>
        <dbReference type="EMBL" id="KAJ1086450.1"/>
    </source>
</evidence>
<dbReference type="FunFam" id="2.30.30.140:FF:000063">
    <property type="entry name" value="PWWP domain-containing DNA repair factor 3A"/>
    <property type="match status" value="1"/>
</dbReference>
<feature type="compositionally biased region" description="Low complexity" evidence="2">
    <location>
        <begin position="351"/>
        <end position="364"/>
    </location>
</feature>
<dbReference type="InterPro" id="IPR040263">
    <property type="entry name" value="PWP3A_3B_4"/>
</dbReference>
<name>A0AAV7LFR9_PLEWA</name>
<feature type="region of interest" description="Disordered" evidence="2">
    <location>
        <begin position="403"/>
        <end position="424"/>
    </location>
</feature>